<feature type="transmembrane region" description="Helical" evidence="1">
    <location>
        <begin position="48"/>
        <end position="69"/>
    </location>
</feature>
<dbReference type="Gene3D" id="2.60.120.260">
    <property type="entry name" value="Galactose-binding domain-like"/>
    <property type="match status" value="1"/>
</dbReference>
<dbReference type="SUPFAM" id="SSF49785">
    <property type="entry name" value="Galactose-binding domain-like"/>
    <property type="match status" value="1"/>
</dbReference>
<accession>A0A0G1RZI9</accession>
<reference evidence="2 3" key="1">
    <citation type="journal article" date="2015" name="Nature">
        <title>rRNA introns, odd ribosomes, and small enigmatic genomes across a large radiation of phyla.</title>
        <authorList>
            <person name="Brown C.T."/>
            <person name="Hug L.A."/>
            <person name="Thomas B.C."/>
            <person name="Sharon I."/>
            <person name="Castelle C.J."/>
            <person name="Singh A."/>
            <person name="Wilkins M.J."/>
            <person name="Williams K.H."/>
            <person name="Banfield J.F."/>
        </authorList>
    </citation>
    <scope>NUCLEOTIDE SEQUENCE [LARGE SCALE GENOMIC DNA]</scope>
</reference>
<evidence type="ECO:0000313" key="3">
    <source>
        <dbReference type="Proteomes" id="UP000034502"/>
    </source>
</evidence>
<dbReference type="Proteomes" id="UP000034502">
    <property type="component" value="Unassembled WGS sequence"/>
</dbReference>
<name>A0A0G1RZI9_9BACT</name>
<dbReference type="EMBL" id="LCNU01000047">
    <property type="protein sequence ID" value="KKU62507.1"/>
    <property type="molecule type" value="Genomic_DNA"/>
</dbReference>
<keyword evidence="1" id="KW-0472">Membrane</keyword>
<dbReference type="STRING" id="1618364.UX86_C0047G0006"/>
<dbReference type="Pfam" id="PF10092">
    <property type="entry name" value="DUF2330"/>
    <property type="match status" value="1"/>
</dbReference>
<dbReference type="AlphaFoldDB" id="A0A0G1RZI9"/>
<comment type="caution">
    <text evidence="2">The sequence shown here is derived from an EMBL/GenBank/DDBJ whole genome shotgun (WGS) entry which is preliminary data.</text>
</comment>
<gene>
    <name evidence="2" type="ORF">UX86_C0047G0006</name>
</gene>
<sequence>MHQDFTVKHISRISNIFFKIHAPDFLGLQDSLLTGGRGASNLYIVKKLILAGLTLILAAAGTVYATLVISTKFKGDPEEFAWIIPVPSMPQVSAGKDVLFTALEDLTRPAGRDVYPAPLGLGMGSISSDSVNRSVTVWSTAVVDIYDTAVLSATDVKALREWLESNGYEYPATREHLLKSYTDKNWYFVAAKVKAEALGYAGTSLREGHATPLVISFDSEQPIYPLKISGAAATWAIGQKIAGFSWEDGSTQQWSWSRSAAGQSGAEILPVPGAVQLSVTNNEAFHGKRSLLVSPSINEFRLIRTIYNLQANRDYTLSLYIKAAGSGRITLGGAGTIGEEESAGTEWKRVSMVFRSKTNNAQVEINGSGFPGESVYIDALQVEGGKEVSEFKDEVESKYTPSNVSSSQSMELYIFADHKKSYPGFATDYAGYVTAKNIEKLAVGDDGKPWIDAKKKMYLTNLSRTITAAQMTEDLVLSDAPDNKTVGGAGAWAGDGVRVWMVLLIPLAVEVYAVYWYIKKRRTQWKG</sequence>
<protein>
    <submittedName>
        <fullName evidence="2">Uncharacterized protein</fullName>
    </submittedName>
</protein>
<dbReference type="InterPro" id="IPR008979">
    <property type="entry name" value="Galactose-bd-like_sf"/>
</dbReference>
<keyword evidence="1" id="KW-1133">Transmembrane helix</keyword>
<keyword evidence="1" id="KW-0812">Transmembrane</keyword>
<organism evidence="2 3">
    <name type="scientific">Candidatus Amesbacteria bacterium GW2011_GWC1_47_15</name>
    <dbReference type="NCBI Taxonomy" id="1618364"/>
    <lineage>
        <taxon>Bacteria</taxon>
        <taxon>Candidatus Amesiibacteriota</taxon>
    </lineage>
</organism>
<proteinExistence type="predicted"/>
<dbReference type="InterPro" id="IPR019283">
    <property type="entry name" value="DUF2330"/>
</dbReference>
<feature type="transmembrane region" description="Helical" evidence="1">
    <location>
        <begin position="499"/>
        <end position="518"/>
    </location>
</feature>
<evidence type="ECO:0000313" key="2">
    <source>
        <dbReference type="EMBL" id="KKU62507.1"/>
    </source>
</evidence>
<evidence type="ECO:0000256" key="1">
    <source>
        <dbReference type="SAM" id="Phobius"/>
    </source>
</evidence>